<dbReference type="EMBL" id="FXBL01000004">
    <property type="protein sequence ID" value="SMH40570.1"/>
    <property type="molecule type" value="Genomic_DNA"/>
</dbReference>
<proteinExistence type="predicted"/>
<accession>A0A1X7NR86</accession>
<organism evidence="1 2">
    <name type="scientific">Mesorhizobium australicum</name>
    <dbReference type="NCBI Taxonomy" id="536018"/>
    <lineage>
        <taxon>Bacteria</taxon>
        <taxon>Pseudomonadati</taxon>
        <taxon>Pseudomonadota</taxon>
        <taxon>Alphaproteobacteria</taxon>
        <taxon>Hyphomicrobiales</taxon>
        <taxon>Phyllobacteriaceae</taxon>
        <taxon>Mesorhizobium</taxon>
    </lineage>
</organism>
<keyword evidence="2" id="KW-1185">Reference proteome</keyword>
<evidence type="ECO:0000313" key="2">
    <source>
        <dbReference type="Proteomes" id="UP000193083"/>
    </source>
</evidence>
<evidence type="ECO:0000313" key="1">
    <source>
        <dbReference type="EMBL" id="SMH40570.1"/>
    </source>
</evidence>
<dbReference type="Proteomes" id="UP000193083">
    <property type="component" value="Unassembled WGS sequence"/>
</dbReference>
<gene>
    <name evidence="1" type="ORF">SAMN02982922_2360</name>
</gene>
<reference evidence="1 2" key="1">
    <citation type="submission" date="2017-04" db="EMBL/GenBank/DDBJ databases">
        <authorList>
            <person name="Afonso C.L."/>
            <person name="Miller P.J."/>
            <person name="Scott M.A."/>
            <person name="Spackman E."/>
            <person name="Goraichik I."/>
            <person name="Dimitrov K.M."/>
            <person name="Suarez D.L."/>
            <person name="Swayne D.E."/>
        </authorList>
    </citation>
    <scope>NUCLEOTIDE SEQUENCE [LARGE SCALE GENOMIC DNA]</scope>
    <source>
        <strain evidence="1 2">B5P</strain>
    </source>
</reference>
<name>A0A1X7NR86_9HYPH</name>
<dbReference type="OrthoDB" id="7306312at2"/>
<sequence>MTADSADLHARAESADPSLQAALAWTEAHSQTMQHCMRQQRLEARLGRSGHRSVIARRAYDEAIAAEQLAAETEAAHLNNIARTPASSLTGIAAKLAVIVREAEDNTDLSEFPVVHVRSALDDLRRLMDQATSDQLPVLAPGMTPDGRLVPASPSLAAWCAFQAWSQADEKRYRIWMTAFRALIDL</sequence>
<protein>
    <submittedName>
        <fullName evidence="1">Uncharacterized protein</fullName>
    </submittedName>
</protein>
<dbReference type="AlphaFoldDB" id="A0A1X7NR86"/>
<dbReference type="RefSeq" id="WP_085464340.1">
    <property type="nucleotide sequence ID" value="NZ_FXBL01000004.1"/>
</dbReference>